<dbReference type="EMBL" id="CP114196">
    <property type="protein sequence ID" value="WAT93777.1"/>
    <property type="molecule type" value="Genomic_DNA"/>
</dbReference>
<dbReference type="Proteomes" id="UP001156560">
    <property type="component" value="Plasmid pHLA"/>
</dbReference>
<sequence length="214" mass="24198">MENLALKLVPVSEQFESESFYQTPEEIKKEFEVSSKTSIARKSVSAPLKQFLSQFPHLVSAPALNYAKGREQESKDTQAIYDLSGMCAEYDYTFCPDLDILKAHYSFVYCGYCTNVLPPLPRKQVWKNLAKLCSQEGGIVVVSARSNTDRGIKGVPEFDGFRTLRGTYQKGYFKDELFFEAKEVFSHVIELKTKGAFRMVICSHSNINLDQGEG</sequence>
<geneLocation type="plasmid" evidence="1 2">
    <name>pHLA</name>
</geneLocation>
<evidence type="ECO:0000313" key="1">
    <source>
        <dbReference type="EMBL" id="WAT93777.1"/>
    </source>
</evidence>
<keyword evidence="1" id="KW-0614">Plasmid</keyword>
<protein>
    <submittedName>
        <fullName evidence="1">Uncharacterized protein</fullName>
    </submittedName>
</protein>
<accession>A0AA47JNC1</accession>
<organism evidence="1 2">
    <name type="scientific">Vibrio parahaemolyticus</name>
    <dbReference type="NCBI Taxonomy" id="670"/>
    <lineage>
        <taxon>Bacteria</taxon>
        <taxon>Pseudomonadati</taxon>
        <taxon>Pseudomonadota</taxon>
        <taxon>Gammaproteobacteria</taxon>
        <taxon>Vibrionales</taxon>
        <taxon>Vibrionaceae</taxon>
        <taxon>Vibrio</taxon>
    </lineage>
</organism>
<dbReference type="RefSeq" id="WP_025636769.1">
    <property type="nucleotide sequence ID" value="NZ_CP114196.1"/>
</dbReference>
<evidence type="ECO:0000313" key="2">
    <source>
        <dbReference type="Proteomes" id="UP001156560"/>
    </source>
</evidence>
<name>A0AA47JNC1_VIBPH</name>
<proteinExistence type="predicted"/>
<reference evidence="1" key="1">
    <citation type="submission" date="2022-12" db="EMBL/GenBank/DDBJ databases">
        <title>Vibrio parahaemolyticus become highly virulent by producing novel Tc toxins.</title>
        <authorList>
            <person name="Yang F."/>
            <person name="You Y."/>
            <person name="Lai Q."/>
            <person name="Xu L."/>
            <person name="Li F."/>
        </authorList>
    </citation>
    <scope>NUCLEOTIDE SEQUENCE</scope>
    <source>
        <strain evidence="1">Vp-HL-202005</strain>
        <plasmid evidence="1">pHLA</plasmid>
    </source>
</reference>
<dbReference type="AlphaFoldDB" id="A0AA47JNC1"/>
<gene>
    <name evidence="1" type="ORF">O1Q84_25995</name>
</gene>